<feature type="non-terminal residue" evidence="1">
    <location>
        <position position="123"/>
    </location>
</feature>
<proteinExistence type="predicted"/>
<evidence type="ECO:0000313" key="1">
    <source>
        <dbReference type="EMBL" id="RFU34228.1"/>
    </source>
</evidence>
<keyword evidence="2" id="KW-1185">Reference proteome</keyword>
<name>A0A3E2HLF5_SCYLI</name>
<dbReference type="Proteomes" id="UP000258309">
    <property type="component" value="Unassembled WGS sequence"/>
</dbReference>
<accession>A0A3E2HLF5</accession>
<protein>
    <submittedName>
        <fullName evidence="1">Uncharacterized protein</fullName>
    </submittedName>
</protein>
<gene>
    <name evidence="1" type="ORF">B7463_g2183</name>
</gene>
<reference evidence="1 2" key="1">
    <citation type="submission" date="2018-05" db="EMBL/GenBank/DDBJ databases">
        <title>Draft genome sequence of Scytalidium lignicola DSM 105466, a ubiquitous saprotrophic fungus.</title>
        <authorList>
            <person name="Buettner E."/>
            <person name="Gebauer A.M."/>
            <person name="Hofrichter M."/>
            <person name="Liers C."/>
            <person name="Kellner H."/>
        </authorList>
    </citation>
    <scope>NUCLEOTIDE SEQUENCE [LARGE SCALE GENOMIC DNA]</scope>
    <source>
        <strain evidence="1 2">DSM 105466</strain>
    </source>
</reference>
<dbReference type="EMBL" id="NCSJ02000024">
    <property type="protein sequence ID" value="RFU34228.1"/>
    <property type="molecule type" value="Genomic_DNA"/>
</dbReference>
<evidence type="ECO:0000313" key="2">
    <source>
        <dbReference type="Proteomes" id="UP000258309"/>
    </source>
</evidence>
<feature type="non-terminal residue" evidence="1">
    <location>
        <position position="1"/>
    </location>
</feature>
<comment type="caution">
    <text evidence="1">The sequence shown here is derived from an EMBL/GenBank/DDBJ whole genome shotgun (WGS) entry which is preliminary data.</text>
</comment>
<sequence length="123" mass="13984">MTVVSNEKVRWADPSQLSKEKRSDFAKSCTEFLEIHALLGKAMVKELRSTQRFNYPVAQAAGLLHYYATIHKKLKDKFLSLTEKWKAQEQRLAKDWATAIKKVETAAGEFAALVSTRRRLASA</sequence>
<organism evidence="1 2">
    <name type="scientific">Scytalidium lignicola</name>
    <name type="common">Hyphomycete</name>
    <dbReference type="NCBI Taxonomy" id="5539"/>
    <lineage>
        <taxon>Eukaryota</taxon>
        <taxon>Fungi</taxon>
        <taxon>Dikarya</taxon>
        <taxon>Ascomycota</taxon>
        <taxon>Pezizomycotina</taxon>
        <taxon>Leotiomycetes</taxon>
        <taxon>Leotiomycetes incertae sedis</taxon>
        <taxon>Scytalidium</taxon>
    </lineage>
</organism>
<dbReference type="AlphaFoldDB" id="A0A3E2HLF5"/>